<dbReference type="InterPro" id="IPR030842">
    <property type="entry name" value="TF_NusA_bacterial"/>
</dbReference>
<dbReference type="GO" id="GO:0003723">
    <property type="term" value="F:RNA binding"/>
    <property type="evidence" value="ECO:0007669"/>
    <property type="project" value="UniProtKB-KW"/>
</dbReference>
<evidence type="ECO:0000259" key="7">
    <source>
        <dbReference type="Pfam" id="PF07650"/>
    </source>
</evidence>
<proteinExistence type="inferred from homology"/>
<evidence type="ECO:0000256" key="4">
    <source>
        <dbReference type="ARBA" id="ARBA00023015"/>
    </source>
</evidence>
<evidence type="ECO:0000259" key="8">
    <source>
        <dbReference type="Pfam" id="PF26594"/>
    </source>
</evidence>
<comment type="function">
    <text evidence="6">Participates in transcription termination.</text>
</comment>
<dbReference type="Pfam" id="PF26594">
    <property type="entry name" value="KH_NusA_2nd"/>
    <property type="match status" value="1"/>
</dbReference>
<evidence type="ECO:0000256" key="2">
    <source>
        <dbReference type="ARBA" id="ARBA00022490"/>
    </source>
</evidence>
<evidence type="ECO:0000256" key="1">
    <source>
        <dbReference type="ARBA" id="ARBA00022472"/>
    </source>
</evidence>
<name>A0A8U0HYF1_9EURY</name>
<keyword evidence="10" id="KW-1185">Reference proteome</keyword>
<evidence type="ECO:0000256" key="5">
    <source>
        <dbReference type="ARBA" id="ARBA00023163"/>
    </source>
</evidence>
<feature type="domain" description="KH type-2" evidence="7">
    <location>
        <begin position="36"/>
        <end position="76"/>
    </location>
</feature>
<dbReference type="PANTHER" id="PTHR22648:SF0">
    <property type="entry name" value="TRANSCRIPTION TERMINATION_ANTITERMINATION PROTEIN NUSA"/>
    <property type="match status" value="1"/>
</dbReference>
<protein>
    <recommendedName>
        <fullName evidence="6">Probable transcription termination protein NusA</fullName>
    </recommendedName>
</protein>
<dbReference type="RefSeq" id="WP_248652217.1">
    <property type="nucleotide sequence ID" value="NZ_CP096659.1"/>
</dbReference>
<dbReference type="KEGG" id="halx:M0R89_09050"/>
<evidence type="ECO:0000256" key="6">
    <source>
        <dbReference type="HAMAP-Rule" id="MF_00945"/>
    </source>
</evidence>
<keyword evidence="4 6" id="KW-0805">Transcription regulation</keyword>
<reference evidence="9 10" key="1">
    <citation type="submission" date="2022-04" db="EMBL/GenBank/DDBJ databases">
        <title>Diverse halophilic archaea isolated from saline environments.</title>
        <authorList>
            <person name="Cui H.-L."/>
        </authorList>
    </citation>
    <scope>NUCLEOTIDE SEQUENCE [LARGE SCALE GENOMIC DNA]</scope>
    <source>
        <strain evidence="9 10">XZYJT49</strain>
    </source>
</reference>
<dbReference type="PANTHER" id="PTHR22648">
    <property type="entry name" value="TRANSCRIPTION TERMINATION FACTOR NUSA"/>
    <property type="match status" value="1"/>
</dbReference>
<dbReference type="InterPro" id="IPR009019">
    <property type="entry name" value="KH_sf_prok-type"/>
</dbReference>
<evidence type="ECO:0000313" key="9">
    <source>
        <dbReference type="EMBL" id="UPV76182.1"/>
    </source>
</evidence>
<dbReference type="GO" id="GO:0006353">
    <property type="term" value="P:DNA-templated transcription termination"/>
    <property type="evidence" value="ECO:0007669"/>
    <property type="project" value="UniProtKB-UniRule"/>
</dbReference>
<dbReference type="InterPro" id="IPR004044">
    <property type="entry name" value="KH_dom_type_2"/>
</dbReference>
<dbReference type="Pfam" id="PF07650">
    <property type="entry name" value="KH_2"/>
    <property type="match status" value="1"/>
</dbReference>
<dbReference type="NCBIfam" id="TIGR01952">
    <property type="entry name" value="nusA_arch"/>
    <property type="match status" value="1"/>
</dbReference>
<dbReference type="CDD" id="cd22530">
    <property type="entry name" value="KH-II_NusA_arch_rpt1"/>
    <property type="match status" value="1"/>
</dbReference>
<feature type="domain" description="NusA-like second KH" evidence="8">
    <location>
        <begin position="80"/>
        <end position="142"/>
    </location>
</feature>
<dbReference type="Proteomes" id="UP000830729">
    <property type="component" value="Chromosome"/>
</dbReference>
<dbReference type="Gene3D" id="3.30.300.20">
    <property type="match status" value="2"/>
</dbReference>
<keyword evidence="1 6" id="KW-0806">Transcription termination</keyword>
<keyword evidence="3" id="KW-0694">RNA-binding</keyword>
<dbReference type="InterPro" id="IPR010212">
    <property type="entry name" value="NusA_arc"/>
</dbReference>
<keyword evidence="5 6" id="KW-0804">Transcription</keyword>
<comment type="similarity">
    <text evidence="6">Belongs to the NusA family.</text>
</comment>
<dbReference type="AlphaFoldDB" id="A0A8U0HYF1"/>
<evidence type="ECO:0000313" key="10">
    <source>
        <dbReference type="Proteomes" id="UP000830729"/>
    </source>
</evidence>
<dbReference type="InterPro" id="IPR058582">
    <property type="entry name" value="KH_NusA_2nd"/>
</dbReference>
<dbReference type="GO" id="GO:0005829">
    <property type="term" value="C:cytosol"/>
    <property type="evidence" value="ECO:0007669"/>
    <property type="project" value="TreeGrafter"/>
</dbReference>
<organism evidence="9 10">
    <name type="scientific">Halorussus limi</name>
    <dbReference type="NCBI Taxonomy" id="2938695"/>
    <lineage>
        <taxon>Archaea</taxon>
        <taxon>Methanobacteriati</taxon>
        <taxon>Methanobacteriota</taxon>
        <taxon>Stenosarchaea group</taxon>
        <taxon>Halobacteria</taxon>
        <taxon>Halobacteriales</taxon>
        <taxon>Haladaptataceae</taxon>
        <taxon>Halorussus</taxon>
    </lineage>
</organism>
<evidence type="ECO:0000256" key="3">
    <source>
        <dbReference type="ARBA" id="ARBA00022884"/>
    </source>
</evidence>
<keyword evidence="2 6" id="KW-0963">Cytoplasm</keyword>
<dbReference type="GeneID" id="72185343"/>
<dbReference type="EMBL" id="CP096659">
    <property type="protein sequence ID" value="UPV76182.1"/>
    <property type="molecule type" value="Genomic_DNA"/>
</dbReference>
<gene>
    <name evidence="6" type="primary">nusA</name>
    <name evidence="9" type="ORF">M0R89_09050</name>
</gene>
<accession>A0A8U0HYF1</accession>
<dbReference type="CDD" id="cd22531">
    <property type="entry name" value="KH-II_NusA_arch_rpt2"/>
    <property type="match status" value="1"/>
</dbReference>
<dbReference type="InterPro" id="IPR015946">
    <property type="entry name" value="KH_dom-like_a/b"/>
</dbReference>
<sequence length="145" mass="15423">MVVTLSDTARQFIALFEDETGATARDCVVFEDGDDGEERVVFLVKPGDMGRAIGSGGETVRAVESQLDREIVLVEDADTPEAFVANALAPAAVYNVTVSEGDETIAYAEVDSEDTGVAIGEGGRNILAAEKLAKRHYDIDDIQLA</sequence>
<comment type="subcellular location">
    <subcellularLocation>
        <location evidence="6">Cytoplasm</location>
    </subcellularLocation>
</comment>
<dbReference type="HAMAP" id="MF_00945_A">
    <property type="entry name" value="NusA_A"/>
    <property type="match status" value="1"/>
</dbReference>
<dbReference type="SUPFAM" id="SSF54814">
    <property type="entry name" value="Prokaryotic type KH domain (KH-domain type II)"/>
    <property type="match status" value="2"/>
</dbReference>
<dbReference type="GO" id="GO:0031564">
    <property type="term" value="P:transcription antitermination"/>
    <property type="evidence" value="ECO:0007669"/>
    <property type="project" value="InterPro"/>
</dbReference>